<protein>
    <submittedName>
        <fullName evidence="1">Uncharacterized protein</fullName>
    </submittedName>
</protein>
<evidence type="ECO:0000313" key="1">
    <source>
        <dbReference type="EMBL" id="KAG9238603.1"/>
    </source>
</evidence>
<keyword evidence="2" id="KW-1185">Reference proteome</keyword>
<evidence type="ECO:0000313" key="2">
    <source>
        <dbReference type="Proteomes" id="UP000824998"/>
    </source>
</evidence>
<proteinExistence type="predicted"/>
<comment type="caution">
    <text evidence="1">The sequence shown here is derived from an EMBL/GenBank/DDBJ whole genome shotgun (WGS) entry which is preliminary data.</text>
</comment>
<reference evidence="1" key="1">
    <citation type="journal article" date="2021" name="IMA Fungus">
        <title>Genomic characterization of three marine fungi, including Emericellopsis atlantica sp. nov. with signatures of a generalist lifestyle and marine biomass degradation.</title>
        <authorList>
            <person name="Hagestad O.C."/>
            <person name="Hou L."/>
            <person name="Andersen J.H."/>
            <person name="Hansen E.H."/>
            <person name="Altermark B."/>
            <person name="Li C."/>
            <person name="Kuhnert E."/>
            <person name="Cox R.J."/>
            <person name="Crous P.W."/>
            <person name="Spatafora J.W."/>
            <person name="Lail K."/>
            <person name="Amirebrahimi M."/>
            <person name="Lipzen A."/>
            <person name="Pangilinan J."/>
            <person name="Andreopoulos W."/>
            <person name="Hayes R.D."/>
            <person name="Ng V."/>
            <person name="Grigoriev I.V."/>
            <person name="Jackson S.A."/>
            <person name="Sutton T.D.S."/>
            <person name="Dobson A.D.W."/>
            <person name="Rama T."/>
        </authorList>
    </citation>
    <scope>NUCLEOTIDE SEQUENCE</scope>
    <source>
        <strain evidence="1">TRa018bII</strain>
    </source>
</reference>
<dbReference type="Proteomes" id="UP000824998">
    <property type="component" value="Unassembled WGS sequence"/>
</dbReference>
<accession>A0A9P8C987</accession>
<name>A0A9P8C987_9HELO</name>
<dbReference type="AlphaFoldDB" id="A0A9P8C987"/>
<sequence length="54" mass="5731">MPMGKRLTVIGLFPMGSIVLATSIATEAAFNTVLGQIKGNRHIISPNGDAPIFY</sequence>
<gene>
    <name evidence="1" type="ORF">BJ875DRAFT_480269</name>
</gene>
<organism evidence="1 2">
    <name type="scientific">Amylocarpus encephaloides</name>
    <dbReference type="NCBI Taxonomy" id="45428"/>
    <lineage>
        <taxon>Eukaryota</taxon>
        <taxon>Fungi</taxon>
        <taxon>Dikarya</taxon>
        <taxon>Ascomycota</taxon>
        <taxon>Pezizomycotina</taxon>
        <taxon>Leotiomycetes</taxon>
        <taxon>Helotiales</taxon>
        <taxon>Helotiales incertae sedis</taxon>
        <taxon>Amylocarpus</taxon>
    </lineage>
</organism>
<dbReference type="EMBL" id="MU251368">
    <property type="protein sequence ID" value="KAG9238603.1"/>
    <property type="molecule type" value="Genomic_DNA"/>
</dbReference>